<name>A0A249PB39_9HYPH</name>
<proteinExistence type="predicted"/>
<dbReference type="KEGG" id="esj:SJ05684_c10410"/>
<organism evidence="2 3">
    <name type="scientific">Sinorhizobium sojae CCBAU 05684</name>
    <dbReference type="NCBI Taxonomy" id="716928"/>
    <lineage>
        <taxon>Bacteria</taxon>
        <taxon>Pseudomonadati</taxon>
        <taxon>Pseudomonadota</taxon>
        <taxon>Alphaproteobacteria</taxon>
        <taxon>Hyphomicrobiales</taxon>
        <taxon>Rhizobiaceae</taxon>
        <taxon>Sinorhizobium/Ensifer group</taxon>
        <taxon>Sinorhizobium</taxon>
    </lineage>
</organism>
<dbReference type="STRING" id="716928.GCA_000261485_04806"/>
<evidence type="ECO:0000256" key="1">
    <source>
        <dbReference type="SAM" id="MobiDB-lite"/>
    </source>
</evidence>
<dbReference type="OrthoDB" id="8100833at2"/>
<dbReference type="RefSeq" id="WP_034858658.1">
    <property type="nucleotide sequence ID" value="NZ_AJQT01000109.1"/>
</dbReference>
<gene>
    <name evidence="2" type="ORF">SJ05684_c10410</name>
</gene>
<protein>
    <submittedName>
        <fullName evidence="2">Uncharacterized protein</fullName>
    </submittedName>
</protein>
<feature type="region of interest" description="Disordered" evidence="1">
    <location>
        <begin position="79"/>
        <end position="101"/>
    </location>
</feature>
<accession>A0A249PB39</accession>
<reference evidence="2 3" key="1">
    <citation type="submission" date="2017-08" db="EMBL/GenBank/DDBJ databases">
        <title>Multipartite genome sequences of Sinorhizobium species nodulating soybeans.</title>
        <authorList>
            <person name="Tian C.F."/>
        </authorList>
    </citation>
    <scope>NUCLEOTIDE SEQUENCE [LARGE SCALE GENOMIC DNA]</scope>
    <source>
        <strain evidence="2 3">CCBAU 05684</strain>
    </source>
</reference>
<sequence>MNLAEARGVLTAKGWKGEYRLVWKAKHEPVRFLRNDGKPGPIMYFTSEVEAELVAWRRKSQLEQPVMVRSGDKLAAHKAEAERVFKQKGSASPKPKQRRSA</sequence>
<evidence type="ECO:0000313" key="3">
    <source>
        <dbReference type="Proteomes" id="UP000217211"/>
    </source>
</evidence>
<dbReference type="EMBL" id="CP023067">
    <property type="protein sequence ID" value="ASY62499.1"/>
    <property type="molecule type" value="Genomic_DNA"/>
</dbReference>
<keyword evidence="3" id="KW-1185">Reference proteome</keyword>
<dbReference type="AlphaFoldDB" id="A0A249PB39"/>
<dbReference type="Proteomes" id="UP000217211">
    <property type="component" value="Chromosome"/>
</dbReference>
<evidence type="ECO:0000313" key="2">
    <source>
        <dbReference type="EMBL" id="ASY62499.1"/>
    </source>
</evidence>